<dbReference type="GO" id="GO:0004553">
    <property type="term" value="F:hydrolase activity, hydrolyzing O-glycosyl compounds"/>
    <property type="evidence" value="ECO:0007669"/>
    <property type="project" value="InterPro"/>
</dbReference>
<dbReference type="InterPro" id="IPR017853">
    <property type="entry name" value="GH"/>
</dbReference>
<dbReference type="Pfam" id="PF00933">
    <property type="entry name" value="Glyco_hydro_3"/>
    <property type="match status" value="1"/>
</dbReference>
<dbReference type="PROSITE" id="PS51257">
    <property type="entry name" value="PROKAR_LIPOPROTEIN"/>
    <property type="match status" value="1"/>
</dbReference>
<evidence type="ECO:0000256" key="2">
    <source>
        <dbReference type="ARBA" id="ARBA00022801"/>
    </source>
</evidence>
<evidence type="ECO:0000256" key="3">
    <source>
        <dbReference type="ARBA" id="ARBA00023295"/>
    </source>
</evidence>
<dbReference type="KEGG" id="taer:GT409_09220"/>
<evidence type="ECO:0000259" key="5">
    <source>
        <dbReference type="Pfam" id="PF00933"/>
    </source>
</evidence>
<dbReference type="PANTHER" id="PTHR30480:SF16">
    <property type="entry name" value="GLYCOSIDE HYDROLASE FAMILY 3 DOMAIN PROTEIN"/>
    <property type="match status" value="1"/>
</dbReference>
<dbReference type="GO" id="GO:0005975">
    <property type="term" value="P:carbohydrate metabolic process"/>
    <property type="evidence" value="ECO:0007669"/>
    <property type="project" value="InterPro"/>
</dbReference>
<protein>
    <submittedName>
        <fullName evidence="6">Glycoside hydrolase family 3</fullName>
    </submittedName>
</protein>
<evidence type="ECO:0000313" key="7">
    <source>
        <dbReference type="Proteomes" id="UP000464954"/>
    </source>
</evidence>
<evidence type="ECO:0000256" key="1">
    <source>
        <dbReference type="ARBA" id="ARBA00005336"/>
    </source>
</evidence>
<feature type="chain" id="PRO_5026937049" evidence="4">
    <location>
        <begin position="20"/>
        <end position="362"/>
    </location>
</feature>
<dbReference type="RefSeq" id="WP_160628811.1">
    <property type="nucleotide sequence ID" value="NZ_CP047593.1"/>
</dbReference>
<dbReference type="EMBL" id="CP047593">
    <property type="protein sequence ID" value="QHI69629.1"/>
    <property type="molecule type" value="Genomic_DNA"/>
</dbReference>
<keyword evidence="7" id="KW-1185">Reference proteome</keyword>
<evidence type="ECO:0000313" key="6">
    <source>
        <dbReference type="EMBL" id="QHI69629.1"/>
    </source>
</evidence>
<dbReference type="SUPFAM" id="SSF51445">
    <property type="entry name" value="(Trans)glycosidases"/>
    <property type="match status" value="1"/>
</dbReference>
<keyword evidence="4" id="KW-0732">Signal</keyword>
<dbReference type="InterPro" id="IPR036962">
    <property type="entry name" value="Glyco_hydro_3_N_sf"/>
</dbReference>
<feature type="signal peptide" evidence="4">
    <location>
        <begin position="1"/>
        <end position="19"/>
    </location>
</feature>
<dbReference type="Gene3D" id="3.20.20.300">
    <property type="entry name" value="Glycoside hydrolase, family 3, N-terminal domain"/>
    <property type="match status" value="1"/>
</dbReference>
<proteinExistence type="inferred from homology"/>
<accession>A0A6P1M463</accession>
<sequence>MMKSLLFCLIGLLVGCAGVQELTLEEKAGQILMVGFRGESIDEDSPVVRDIRDFHLGAVILFDQDVAQGELRRNIRSPQQLAALTSALQSFADVPLLVAIDQEGGRVNRLKPEYGFPETRSFQALGEADSTAFTYGKAQELAEALRAAGINLNLAPVADLAVNPDNFIVQKERTLSSDPDVVVRHAAQFIQAHHDAGVLCTLKHFPGHGSSTADSHLGMTDVTETWSLEELKPYRALCEKTDTVMTAHIFQRSLDPDWPATLSRAMVSGILREELGYNGVVISDDLGMKAIADHYGFETAVEQALNAGVDILLIANNADYNPDTVPLSVQTIVRLVESGRVSEDRMDEAFRRVSRLKQKISH</sequence>
<dbReference type="AlphaFoldDB" id="A0A6P1M463"/>
<gene>
    <name evidence="6" type="ORF">GT409_09220</name>
</gene>
<feature type="domain" description="Glycoside hydrolase family 3 N-terminal" evidence="5">
    <location>
        <begin position="23"/>
        <end position="356"/>
    </location>
</feature>
<dbReference type="InterPro" id="IPR019800">
    <property type="entry name" value="Glyco_hydro_3_AS"/>
</dbReference>
<reference evidence="6 7" key="1">
    <citation type="submission" date="2020-01" db="EMBL/GenBank/DDBJ databases">
        <title>Ponticoccus aerotolerans gen. nov., sp. nov., an anaerobic bacterium and proposal of Ponticoccusceae fam. nov., Ponticoccusles ord. nov. and Ponticoccuse classis nov. in the phylum Kiritimatiellaeota.</title>
        <authorList>
            <person name="Zhou L.Y."/>
            <person name="Du Z.J."/>
        </authorList>
    </citation>
    <scope>NUCLEOTIDE SEQUENCE [LARGE SCALE GENOMIC DNA]</scope>
    <source>
        <strain evidence="6 7">S-5007</strain>
    </source>
</reference>
<dbReference type="InterPro" id="IPR050226">
    <property type="entry name" value="NagZ_Beta-hexosaminidase"/>
</dbReference>
<dbReference type="PROSITE" id="PS00775">
    <property type="entry name" value="GLYCOSYL_HYDROL_F3"/>
    <property type="match status" value="1"/>
</dbReference>
<keyword evidence="3" id="KW-0326">Glycosidase</keyword>
<evidence type="ECO:0000256" key="4">
    <source>
        <dbReference type="SAM" id="SignalP"/>
    </source>
</evidence>
<keyword evidence="2 6" id="KW-0378">Hydrolase</keyword>
<name>A0A6P1M463_9BACT</name>
<dbReference type="PANTHER" id="PTHR30480">
    <property type="entry name" value="BETA-HEXOSAMINIDASE-RELATED"/>
    <property type="match status" value="1"/>
</dbReference>
<dbReference type="GO" id="GO:0009254">
    <property type="term" value="P:peptidoglycan turnover"/>
    <property type="evidence" value="ECO:0007669"/>
    <property type="project" value="TreeGrafter"/>
</dbReference>
<organism evidence="6 7">
    <name type="scientific">Tichowtungia aerotolerans</name>
    <dbReference type="NCBI Taxonomy" id="2697043"/>
    <lineage>
        <taxon>Bacteria</taxon>
        <taxon>Pseudomonadati</taxon>
        <taxon>Kiritimatiellota</taxon>
        <taxon>Tichowtungiia</taxon>
        <taxon>Tichowtungiales</taxon>
        <taxon>Tichowtungiaceae</taxon>
        <taxon>Tichowtungia</taxon>
    </lineage>
</organism>
<dbReference type="InterPro" id="IPR001764">
    <property type="entry name" value="Glyco_hydro_3_N"/>
</dbReference>
<comment type="similarity">
    <text evidence="1">Belongs to the glycosyl hydrolase 3 family.</text>
</comment>
<dbReference type="Proteomes" id="UP000464954">
    <property type="component" value="Chromosome"/>
</dbReference>